<organism evidence="2 3">
    <name type="scientific">Hebeloma cylindrosporum</name>
    <dbReference type="NCBI Taxonomy" id="76867"/>
    <lineage>
        <taxon>Eukaryota</taxon>
        <taxon>Fungi</taxon>
        <taxon>Dikarya</taxon>
        <taxon>Basidiomycota</taxon>
        <taxon>Agaricomycotina</taxon>
        <taxon>Agaricomycetes</taxon>
        <taxon>Agaricomycetidae</taxon>
        <taxon>Agaricales</taxon>
        <taxon>Agaricineae</taxon>
        <taxon>Hymenogastraceae</taxon>
        <taxon>Hebeloma</taxon>
    </lineage>
</organism>
<proteinExistence type="predicted"/>
<feature type="compositionally biased region" description="Basic and acidic residues" evidence="1">
    <location>
        <begin position="223"/>
        <end position="233"/>
    </location>
</feature>
<accession>A0A0C3CNF0</accession>
<evidence type="ECO:0000256" key="1">
    <source>
        <dbReference type="SAM" id="MobiDB-lite"/>
    </source>
</evidence>
<feature type="compositionally biased region" description="Polar residues" evidence="1">
    <location>
        <begin position="257"/>
        <end position="288"/>
    </location>
</feature>
<feature type="compositionally biased region" description="Low complexity" evidence="1">
    <location>
        <begin position="301"/>
        <end position="311"/>
    </location>
</feature>
<dbReference type="Pfam" id="PF09729">
    <property type="entry name" value="Gti1_Pac2"/>
    <property type="match status" value="1"/>
</dbReference>
<feature type="region of interest" description="Disordered" evidence="1">
    <location>
        <begin position="171"/>
        <end position="358"/>
    </location>
</feature>
<dbReference type="EMBL" id="KN831772">
    <property type="protein sequence ID" value="KIM45336.1"/>
    <property type="molecule type" value="Genomic_DNA"/>
</dbReference>
<dbReference type="HOGENOM" id="CLU_028895_2_0_1"/>
<dbReference type="OrthoDB" id="5572844at2759"/>
<feature type="compositionally biased region" description="Low complexity" evidence="1">
    <location>
        <begin position="333"/>
        <end position="346"/>
    </location>
</feature>
<feature type="region of interest" description="Disordered" evidence="1">
    <location>
        <begin position="438"/>
        <end position="461"/>
    </location>
</feature>
<reference evidence="3" key="2">
    <citation type="submission" date="2015-01" db="EMBL/GenBank/DDBJ databases">
        <title>Evolutionary Origins and Diversification of the Mycorrhizal Mutualists.</title>
        <authorList>
            <consortium name="DOE Joint Genome Institute"/>
            <consortium name="Mycorrhizal Genomics Consortium"/>
            <person name="Kohler A."/>
            <person name="Kuo A."/>
            <person name="Nagy L.G."/>
            <person name="Floudas D."/>
            <person name="Copeland A."/>
            <person name="Barry K.W."/>
            <person name="Cichocki N."/>
            <person name="Veneault-Fourrey C."/>
            <person name="LaButti K."/>
            <person name="Lindquist E.A."/>
            <person name="Lipzen A."/>
            <person name="Lundell T."/>
            <person name="Morin E."/>
            <person name="Murat C."/>
            <person name="Riley R."/>
            <person name="Ohm R."/>
            <person name="Sun H."/>
            <person name="Tunlid A."/>
            <person name="Henrissat B."/>
            <person name="Grigoriev I.V."/>
            <person name="Hibbett D.S."/>
            <person name="Martin F."/>
        </authorList>
    </citation>
    <scope>NUCLEOTIDE SEQUENCE [LARGE SCALE GENOMIC DNA]</scope>
    <source>
        <strain evidence="3">h7</strain>
    </source>
</reference>
<keyword evidence="3" id="KW-1185">Reference proteome</keyword>
<dbReference type="AlphaFoldDB" id="A0A0C3CNF0"/>
<evidence type="ECO:0008006" key="4">
    <source>
        <dbReference type="Google" id="ProtNLM"/>
    </source>
</evidence>
<dbReference type="PANTHER" id="PTHR28027">
    <property type="entry name" value="TRANSCRIPTIONAL REGULATOR MIT1"/>
    <property type="match status" value="1"/>
</dbReference>
<dbReference type="Proteomes" id="UP000053424">
    <property type="component" value="Unassembled WGS sequence"/>
</dbReference>
<gene>
    <name evidence="2" type="ORF">M413DRAFT_442013</name>
</gene>
<name>A0A0C3CNF0_HEBCY</name>
<evidence type="ECO:0000313" key="3">
    <source>
        <dbReference type="Proteomes" id="UP000053424"/>
    </source>
</evidence>
<reference evidence="2 3" key="1">
    <citation type="submission" date="2014-04" db="EMBL/GenBank/DDBJ databases">
        <authorList>
            <consortium name="DOE Joint Genome Institute"/>
            <person name="Kuo A."/>
            <person name="Gay G."/>
            <person name="Dore J."/>
            <person name="Kohler A."/>
            <person name="Nagy L.G."/>
            <person name="Floudas D."/>
            <person name="Copeland A."/>
            <person name="Barry K.W."/>
            <person name="Cichocki N."/>
            <person name="Veneault-Fourrey C."/>
            <person name="LaButti K."/>
            <person name="Lindquist E.A."/>
            <person name="Lipzen A."/>
            <person name="Lundell T."/>
            <person name="Morin E."/>
            <person name="Murat C."/>
            <person name="Sun H."/>
            <person name="Tunlid A."/>
            <person name="Henrissat B."/>
            <person name="Grigoriev I.V."/>
            <person name="Hibbett D.S."/>
            <person name="Martin F."/>
            <person name="Nordberg H.P."/>
            <person name="Cantor M.N."/>
            <person name="Hua S.X."/>
        </authorList>
    </citation>
    <scope>NUCLEOTIDE SEQUENCE [LARGE SCALE GENOMIC DNA]</scope>
    <source>
        <strain evidence="3">h7</strain>
    </source>
</reference>
<dbReference type="InterPro" id="IPR018608">
    <property type="entry name" value="Gti1/Pac2"/>
</dbReference>
<evidence type="ECO:0000313" key="2">
    <source>
        <dbReference type="EMBL" id="KIM45336.1"/>
    </source>
</evidence>
<sequence length="461" mass="51259">MQQPTCSNIRIRSTADAHKIFGAVQQGILHMVTRRLDADERLALRSGCIYAWEERGPHSELTGLGIERFTEGRRWSPSRVRDEFLFYYEKYSPPPDAMQPGISAERQPPRDWDPLVKQTYSVWVQTDKGRRKWHLTAYFTQATIDQLGTIDDNPRVREVIVPDGMFKSTRVGKSRNRVDDHSRSDAAKAATTVPRTYAPFPTPYQYHPQGGSPSMTPVLMHEPYQRAPERAHSPYEQSPSPVSPEGHGSHFADPASYSGSNASNTPGPYNNSAYPTSPTSLPSSMDIHTNSDYHMTQDNHSYYSPAASPSSWNRNGHYYHPPPQQHLQHHHANSGYSSSSASATSHPPHGYPPNISAPIPMQVYSPSYSLQAALTPPPQTQALIAPAPHRGPQLSPLHIPMGHQVPGTESMVSPPINVGTGQEGEDCALAPLSVLRKSMTLRRDPSDEKTLRKLREQKSKS</sequence>
<protein>
    <recommendedName>
        <fullName evidence="4">cAMP-independent regulatory protein pac2</fullName>
    </recommendedName>
</protein>
<feature type="compositionally biased region" description="Basic and acidic residues" evidence="1">
    <location>
        <begin position="176"/>
        <end position="186"/>
    </location>
</feature>
<dbReference type="PANTHER" id="PTHR28027:SF2">
    <property type="entry name" value="TRANSCRIPTIONAL REGULATOR MIT1"/>
    <property type="match status" value="1"/>
</dbReference>
<feature type="compositionally biased region" description="Basic and acidic residues" evidence="1">
    <location>
        <begin position="441"/>
        <end position="461"/>
    </location>
</feature>
<dbReference type="GO" id="GO:0003677">
    <property type="term" value="F:DNA binding"/>
    <property type="evidence" value="ECO:0007669"/>
    <property type="project" value="TreeGrafter"/>
</dbReference>